<dbReference type="AlphaFoldDB" id="A0A3G8XMD5"/>
<keyword evidence="7" id="KW-1185">Reference proteome</keyword>
<gene>
    <name evidence="6" type="ORF">EIB73_11175</name>
</gene>
<dbReference type="Pfam" id="PF01925">
    <property type="entry name" value="TauE"/>
    <property type="match status" value="1"/>
</dbReference>
<dbReference type="RefSeq" id="WP_125025353.1">
    <property type="nucleotide sequence ID" value="NZ_CP034159.1"/>
</dbReference>
<evidence type="ECO:0000256" key="3">
    <source>
        <dbReference type="ARBA" id="ARBA00022989"/>
    </source>
</evidence>
<evidence type="ECO:0000256" key="1">
    <source>
        <dbReference type="ARBA" id="ARBA00004141"/>
    </source>
</evidence>
<protein>
    <recommendedName>
        <fullName evidence="5">Probable membrane transporter protein</fullName>
    </recommendedName>
</protein>
<reference evidence="7" key="1">
    <citation type="submission" date="2018-11" db="EMBL/GenBank/DDBJ databases">
        <title>Proposal to divide the Flavobacteriaceae and reorganize its genera based on Amino Acid Identity values calculated from whole genome sequences.</title>
        <authorList>
            <person name="Nicholson A.C."/>
            <person name="Gulvik C.A."/>
            <person name="Whitney A.M."/>
            <person name="Humrighouse B.W."/>
            <person name="Bell M."/>
            <person name="Holmes B."/>
            <person name="Steigerwalt A.G."/>
            <person name="Villarma A."/>
            <person name="Sheth M."/>
            <person name="Batra D."/>
            <person name="Pryor J."/>
            <person name="Bernardet J.-F."/>
            <person name="Hugo C."/>
            <person name="Kampfer P."/>
            <person name="Newman J.D."/>
            <person name="McQuiston J.R."/>
        </authorList>
    </citation>
    <scope>NUCLEOTIDE SEQUENCE [LARGE SCALE GENOMIC DNA]</scope>
    <source>
        <strain evidence="7">G0081</strain>
    </source>
</reference>
<comment type="similarity">
    <text evidence="5">Belongs to the 4-toluene sulfonate uptake permease (TSUP) (TC 2.A.102) family.</text>
</comment>
<keyword evidence="4 5" id="KW-0472">Membrane</keyword>
<feature type="transmembrane region" description="Helical" evidence="5">
    <location>
        <begin position="7"/>
        <end position="34"/>
    </location>
</feature>
<feature type="transmembrane region" description="Helical" evidence="5">
    <location>
        <begin position="40"/>
        <end position="57"/>
    </location>
</feature>
<proteinExistence type="inferred from homology"/>
<dbReference type="Proteomes" id="UP000270185">
    <property type="component" value="Chromosome"/>
</dbReference>
<comment type="subcellular location">
    <subcellularLocation>
        <location evidence="5">Cell membrane</location>
        <topology evidence="5">Multi-pass membrane protein</topology>
    </subcellularLocation>
    <subcellularLocation>
        <location evidence="1">Membrane</location>
        <topology evidence="1">Multi-pass membrane protein</topology>
    </subcellularLocation>
</comment>
<feature type="transmembrane region" description="Helical" evidence="5">
    <location>
        <begin position="184"/>
        <end position="201"/>
    </location>
</feature>
<evidence type="ECO:0000313" key="7">
    <source>
        <dbReference type="Proteomes" id="UP000270185"/>
    </source>
</evidence>
<feature type="transmembrane region" description="Helical" evidence="5">
    <location>
        <begin position="152"/>
        <end position="178"/>
    </location>
</feature>
<dbReference type="InterPro" id="IPR002781">
    <property type="entry name" value="TM_pro_TauE-like"/>
</dbReference>
<feature type="transmembrane region" description="Helical" evidence="5">
    <location>
        <begin position="69"/>
        <end position="90"/>
    </location>
</feature>
<dbReference type="EMBL" id="CP034159">
    <property type="protein sequence ID" value="AZI33713.1"/>
    <property type="molecule type" value="Genomic_DNA"/>
</dbReference>
<name>A0A3G8XMD5_9FLAO</name>
<evidence type="ECO:0000256" key="5">
    <source>
        <dbReference type="RuleBase" id="RU363041"/>
    </source>
</evidence>
<keyword evidence="5" id="KW-1003">Cell membrane</keyword>
<keyword evidence="2 5" id="KW-0812">Transmembrane</keyword>
<evidence type="ECO:0000313" key="6">
    <source>
        <dbReference type="EMBL" id="AZI33713.1"/>
    </source>
</evidence>
<dbReference type="KEGG" id="ccas:EIB73_11175"/>
<dbReference type="PANTHER" id="PTHR43701:SF2">
    <property type="entry name" value="MEMBRANE TRANSPORTER PROTEIN YJNA-RELATED"/>
    <property type="match status" value="1"/>
</dbReference>
<organism evidence="6 7">
    <name type="scientific">Kaistella carnis</name>
    <dbReference type="NCBI Taxonomy" id="1241979"/>
    <lineage>
        <taxon>Bacteria</taxon>
        <taxon>Pseudomonadati</taxon>
        <taxon>Bacteroidota</taxon>
        <taxon>Flavobacteriia</taxon>
        <taxon>Flavobacteriales</taxon>
        <taxon>Weeksellaceae</taxon>
        <taxon>Chryseobacterium group</taxon>
        <taxon>Kaistella</taxon>
    </lineage>
</organism>
<sequence>MELIGYFLAVVIGLVMGLIGGGGSILSVPIFVYIFGFDSITATTLSLFVVGATSLVGSSGFMKQKLIDFPTAFIFGVPSILGVLFSRRLIVPNLPEYIINKWGMSINKDMFLLLLFAILMLVSSVKMIRKTERPFGRKENGNNYTILVSQGLLVGIITGLIGAGGGFLIVPALVMLIGLPMKRAVATSLFIISMNSLLGFLSSMKAVSADWTFLAVFTSLSIVGIFIGIAAAKKIDGRKLKPIFGWIVLVMGLLIIVTEIFFKQQITI</sequence>
<dbReference type="PANTHER" id="PTHR43701">
    <property type="entry name" value="MEMBRANE TRANSPORTER PROTEIN MJ0441-RELATED"/>
    <property type="match status" value="1"/>
</dbReference>
<dbReference type="InterPro" id="IPR051598">
    <property type="entry name" value="TSUP/Inactive_protease-like"/>
</dbReference>
<accession>A0A3G8XMD5</accession>
<keyword evidence="3 5" id="KW-1133">Transmembrane helix</keyword>
<dbReference type="GO" id="GO:0005886">
    <property type="term" value="C:plasma membrane"/>
    <property type="evidence" value="ECO:0007669"/>
    <property type="project" value="UniProtKB-SubCell"/>
</dbReference>
<dbReference type="OrthoDB" id="8559161at2"/>
<feature type="transmembrane region" description="Helical" evidence="5">
    <location>
        <begin position="243"/>
        <end position="262"/>
    </location>
</feature>
<evidence type="ECO:0000256" key="4">
    <source>
        <dbReference type="ARBA" id="ARBA00023136"/>
    </source>
</evidence>
<feature type="transmembrane region" description="Helical" evidence="5">
    <location>
        <begin position="110"/>
        <end position="128"/>
    </location>
</feature>
<feature type="transmembrane region" description="Helical" evidence="5">
    <location>
        <begin position="213"/>
        <end position="231"/>
    </location>
</feature>
<evidence type="ECO:0000256" key="2">
    <source>
        <dbReference type="ARBA" id="ARBA00022692"/>
    </source>
</evidence>